<protein>
    <submittedName>
        <fullName evidence="5">Protein stn1</fullName>
    </submittedName>
</protein>
<reference evidence="5 6" key="1">
    <citation type="journal article" date="2016" name="Sci. Rep.">
        <title>Insights into Adaptations to a Near-Obligate Nematode Endoparasitic Lifestyle from the Finished Genome of Drechmeria coniospora.</title>
        <authorList>
            <person name="Zhang L."/>
            <person name="Zhou Z."/>
            <person name="Guo Q."/>
            <person name="Fokkens L."/>
            <person name="Miskei M."/>
            <person name="Pocsi I."/>
            <person name="Zhang W."/>
            <person name="Chen M."/>
            <person name="Wang L."/>
            <person name="Sun Y."/>
            <person name="Donzelli B.G."/>
            <person name="Gibson D.M."/>
            <person name="Nelson D.R."/>
            <person name="Luo J.G."/>
            <person name="Rep M."/>
            <person name="Liu H."/>
            <person name="Yang S."/>
            <person name="Wang J."/>
            <person name="Krasnoff S.B."/>
            <person name="Xu Y."/>
            <person name="Molnar I."/>
            <person name="Lin M."/>
        </authorList>
    </citation>
    <scope>NUCLEOTIDE SEQUENCE [LARGE SCALE GENOMIC DNA]</scope>
    <source>
        <strain evidence="5 6">ARSEF 6962</strain>
    </source>
</reference>
<dbReference type="CDD" id="cd03524">
    <property type="entry name" value="RPA2_OBF_family"/>
    <property type="match status" value="1"/>
</dbReference>
<evidence type="ECO:0000256" key="3">
    <source>
        <dbReference type="ARBA" id="ARBA00022895"/>
    </source>
</evidence>
<evidence type="ECO:0000256" key="2">
    <source>
        <dbReference type="ARBA" id="ARBA00022454"/>
    </source>
</evidence>
<evidence type="ECO:0000259" key="4">
    <source>
        <dbReference type="Pfam" id="PF10451"/>
    </source>
</evidence>
<evidence type="ECO:0000256" key="1">
    <source>
        <dbReference type="ARBA" id="ARBA00004574"/>
    </source>
</evidence>
<keyword evidence="3" id="KW-0779">Telomere</keyword>
<dbReference type="Gene3D" id="2.40.50.140">
    <property type="entry name" value="Nucleic acid-binding proteins"/>
    <property type="match status" value="1"/>
</dbReference>
<dbReference type="AlphaFoldDB" id="A0A151GD37"/>
<dbReference type="EMBL" id="LAYC01000003">
    <property type="protein sequence ID" value="KYK54981.1"/>
    <property type="molecule type" value="Genomic_DNA"/>
</dbReference>
<accession>A0A151GD37</accession>
<dbReference type="InParanoid" id="A0A151GD37"/>
<keyword evidence="6" id="KW-1185">Reference proteome</keyword>
<evidence type="ECO:0000313" key="5">
    <source>
        <dbReference type="EMBL" id="KYK54981.1"/>
    </source>
</evidence>
<comment type="caution">
    <text evidence="5">The sequence shown here is derived from an EMBL/GenBank/DDBJ whole genome shotgun (WGS) entry which is preliminary data.</text>
</comment>
<organism evidence="5 6">
    <name type="scientific">Drechmeria coniospora</name>
    <name type="common">Nematophagous fungus</name>
    <name type="synonym">Meria coniospora</name>
    <dbReference type="NCBI Taxonomy" id="98403"/>
    <lineage>
        <taxon>Eukaryota</taxon>
        <taxon>Fungi</taxon>
        <taxon>Dikarya</taxon>
        <taxon>Ascomycota</taxon>
        <taxon>Pezizomycotina</taxon>
        <taxon>Sordariomycetes</taxon>
        <taxon>Hypocreomycetidae</taxon>
        <taxon>Hypocreales</taxon>
        <taxon>Ophiocordycipitaceae</taxon>
        <taxon>Drechmeria</taxon>
    </lineage>
</organism>
<sequence length="243" mass="27389">MKDEAKAEIYPRYCFHLSPTVNKWCLFRACEIHALDQRPGFEGEGFYFHRNLPIKWVRIVGVVVAIDEYAGRRVYTIDDSSAACIEALVSLAATKDADGPSLYPDIDVGAVVDVKGSLSTFRNERQIKIEKMFLVRGTTQEVTLWEKRGTFRRDVLDTPWVLSLREVRRCRKEAERCEAAGEGSKRWLATTMSERTAVRTMKAQMPLSAGEPKDKKRGRDALGAVQELIRDGAVKGKYSALGL</sequence>
<comment type="subcellular location">
    <subcellularLocation>
        <location evidence="1">Chromosome</location>
        <location evidence="1">Telomere</location>
    </subcellularLocation>
</comment>
<dbReference type="InterPro" id="IPR012340">
    <property type="entry name" value="NA-bd_OB-fold"/>
</dbReference>
<gene>
    <name evidence="5" type="ORF">DCS_06942</name>
</gene>
<evidence type="ECO:0000313" key="6">
    <source>
        <dbReference type="Proteomes" id="UP000076580"/>
    </source>
</evidence>
<dbReference type="GO" id="GO:0000781">
    <property type="term" value="C:chromosome, telomeric region"/>
    <property type="evidence" value="ECO:0007669"/>
    <property type="project" value="UniProtKB-SubCell"/>
</dbReference>
<dbReference type="RefSeq" id="XP_040654333.1">
    <property type="nucleotide sequence ID" value="XM_040804229.1"/>
</dbReference>
<dbReference type="InterPro" id="IPR018856">
    <property type="entry name" value="Stn1_N"/>
</dbReference>
<keyword evidence="2" id="KW-0158">Chromosome</keyword>
<dbReference type="Proteomes" id="UP000076580">
    <property type="component" value="Chromosome 03"/>
</dbReference>
<dbReference type="Pfam" id="PF10451">
    <property type="entry name" value="Stn1"/>
    <property type="match status" value="1"/>
</dbReference>
<proteinExistence type="predicted"/>
<feature type="domain" description="CST complex subunit Stn1 N-terminal" evidence="4">
    <location>
        <begin position="47"/>
        <end position="172"/>
    </location>
</feature>
<dbReference type="SUPFAM" id="SSF50249">
    <property type="entry name" value="Nucleic acid-binding proteins"/>
    <property type="match status" value="1"/>
</dbReference>
<name>A0A151GD37_DRECN</name>
<dbReference type="GeneID" id="63719585"/>